<comment type="similarity">
    <text evidence="1">Belongs to the helicase family. UvrD subfamily.</text>
</comment>
<feature type="domain" description="UvrD-like helicase ATP-binding" evidence="16">
    <location>
        <begin position="15"/>
        <end position="318"/>
    </location>
</feature>
<evidence type="ECO:0000256" key="9">
    <source>
        <dbReference type="ARBA" id="ARBA00023125"/>
    </source>
</evidence>
<gene>
    <name evidence="18" type="ORF">AMJ82_03190</name>
</gene>
<dbReference type="Proteomes" id="UP000051717">
    <property type="component" value="Unassembled WGS sequence"/>
</dbReference>
<dbReference type="Gene3D" id="3.90.320.10">
    <property type="match status" value="1"/>
</dbReference>
<dbReference type="InterPro" id="IPR000212">
    <property type="entry name" value="DNA_helicase_UvrD/REP"/>
</dbReference>
<evidence type="ECO:0000256" key="13">
    <source>
        <dbReference type="ARBA" id="ARBA00034808"/>
    </source>
</evidence>
<dbReference type="InterPro" id="IPR038726">
    <property type="entry name" value="PDDEXK_AddAB-type"/>
</dbReference>
<evidence type="ECO:0000259" key="16">
    <source>
        <dbReference type="PROSITE" id="PS51198"/>
    </source>
</evidence>
<dbReference type="PATRIC" id="fig|1703774.3.peg.887"/>
<evidence type="ECO:0000256" key="15">
    <source>
        <dbReference type="PROSITE-ProRule" id="PRU00560"/>
    </source>
</evidence>
<dbReference type="PROSITE" id="PS51198">
    <property type="entry name" value="UVRD_HELICASE_ATP_BIND"/>
    <property type="match status" value="1"/>
</dbReference>
<comment type="catalytic activity">
    <reaction evidence="12">
        <text>Couples ATP hydrolysis with the unwinding of duplex DNA by translocating in the 3'-5' direction.</text>
        <dbReference type="EC" id="5.6.2.4"/>
    </reaction>
</comment>
<dbReference type="Gene3D" id="1.10.10.160">
    <property type="match status" value="1"/>
</dbReference>
<keyword evidence="8 15" id="KW-0067">ATP-binding</keyword>
<dbReference type="Pfam" id="PF13361">
    <property type="entry name" value="UvrD_C"/>
    <property type="match status" value="1"/>
</dbReference>
<evidence type="ECO:0000256" key="11">
    <source>
        <dbReference type="ARBA" id="ARBA00023235"/>
    </source>
</evidence>
<keyword evidence="10" id="KW-0234">DNA repair</keyword>
<evidence type="ECO:0000256" key="14">
    <source>
        <dbReference type="ARBA" id="ARBA00048988"/>
    </source>
</evidence>
<evidence type="ECO:0000313" key="19">
    <source>
        <dbReference type="Proteomes" id="UP000051717"/>
    </source>
</evidence>
<dbReference type="GO" id="GO:0003677">
    <property type="term" value="F:DNA binding"/>
    <property type="evidence" value="ECO:0007669"/>
    <property type="project" value="UniProtKB-KW"/>
</dbReference>
<dbReference type="Pfam" id="PF00580">
    <property type="entry name" value="UvrD-helicase"/>
    <property type="match status" value="1"/>
</dbReference>
<dbReference type="CDD" id="cd17932">
    <property type="entry name" value="DEXQc_UvrD"/>
    <property type="match status" value="1"/>
</dbReference>
<keyword evidence="11" id="KW-0413">Isomerase</keyword>
<comment type="caution">
    <text evidence="18">The sequence shown here is derived from an EMBL/GenBank/DDBJ whole genome shotgun (WGS) entry which is preliminary data.</text>
</comment>
<keyword evidence="2" id="KW-0540">Nuclease</keyword>
<evidence type="ECO:0000256" key="1">
    <source>
        <dbReference type="ARBA" id="ARBA00009922"/>
    </source>
</evidence>
<reference evidence="18 19" key="1">
    <citation type="journal article" date="2015" name="Microbiome">
        <title>Genomic resolution of linkages in carbon, nitrogen, and sulfur cycling among widespread estuary sediment bacteria.</title>
        <authorList>
            <person name="Baker B.J."/>
            <person name="Lazar C.S."/>
            <person name="Teske A.P."/>
            <person name="Dick G.J."/>
        </authorList>
    </citation>
    <scope>NUCLEOTIDE SEQUENCE [LARGE SCALE GENOMIC DNA]</scope>
    <source>
        <strain evidence="18">SM23_40</strain>
    </source>
</reference>
<dbReference type="Pfam" id="PF12705">
    <property type="entry name" value="PDDEXK_1"/>
    <property type="match status" value="1"/>
</dbReference>
<keyword evidence="4" id="KW-0227">DNA damage</keyword>
<dbReference type="InterPro" id="IPR011604">
    <property type="entry name" value="PDDEXK-like_dom_sf"/>
</dbReference>
<evidence type="ECO:0000313" key="18">
    <source>
        <dbReference type="EMBL" id="KPK70484.1"/>
    </source>
</evidence>
<dbReference type="PROSITE" id="PS51217">
    <property type="entry name" value="UVRD_HELICASE_CTER"/>
    <property type="match status" value="1"/>
</dbReference>
<dbReference type="Gene3D" id="1.10.486.10">
    <property type="entry name" value="PCRA, domain 4"/>
    <property type="match status" value="1"/>
</dbReference>
<dbReference type="GO" id="GO:0004527">
    <property type="term" value="F:exonuclease activity"/>
    <property type="evidence" value="ECO:0007669"/>
    <property type="project" value="UniProtKB-KW"/>
</dbReference>
<dbReference type="InterPro" id="IPR013986">
    <property type="entry name" value="DExx_box_DNA_helicase_dom_sf"/>
</dbReference>
<dbReference type="GO" id="GO:0033202">
    <property type="term" value="C:DNA helicase complex"/>
    <property type="evidence" value="ECO:0007669"/>
    <property type="project" value="TreeGrafter"/>
</dbReference>
<keyword evidence="9" id="KW-0238">DNA-binding</keyword>
<keyword evidence="3 15" id="KW-0547">Nucleotide-binding</keyword>
<evidence type="ECO:0000256" key="8">
    <source>
        <dbReference type="ARBA" id="ARBA00022840"/>
    </source>
</evidence>
<proteinExistence type="inferred from homology"/>
<evidence type="ECO:0000256" key="2">
    <source>
        <dbReference type="ARBA" id="ARBA00022722"/>
    </source>
</evidence>
<evidence type="ECO:0000256" key="6">
    <source>
        <dbReference type="ARBA" id="ARBA00022806"/>
    </source>
</evidence>
<dbReference type="EC" id="5.6.2.4" evidence="13"/>
<dbReference type="GO" id="GO:0043138">
    <property type="term" value="F:3'-5' DNA helicase activity"/>
    <property type="evidence" value="ECO:0007669"/>
    <property type="project" value="UniProtKB-EC"/>
</dbReference>
<keyword evidence="7" id="KW-0269">Exonuclease</keyword>
<evidence type="ECO:0000259" key="17">
    <source>
        <dbReference type="PROSITE" id="PS51217"/>
    </source>
</evidence>
<dbReference type="PANTHER" id="PTHR11070:SF2">
    <property type="entry name" value="ATP-DEPENDENT DNA HELICASE SRS2"/>
    <property type="match status" value="1"/>
</dbReference>
<evidence type="ECO:0000256" key="4">
    <source>
        <dbReference type="ARBA" id="ARBA00022763"/>
    </source>
</evidence>
<evidence type="ECO:0000256" key="7">
    <source>
        <dbReference type="ARBA" id="ARBA00022839"/>
    </source>
</evidence>
<dbReference type="GO" id="GO:0005524">
    <property type="term" value="F:ATP binding"/>
    <property type="evidence" value="ECO:0007669"/>
    <property type="project" value="UniProtKB-UniRule"/>
</dbReference>
<dbReference type="SUPFAM" id="SSF52540">
    <property type="entry name" value="P-loop containing nucleoside triphosphate hydrolases"/>
    <property type="match status" value="1"/>
</dbReference>
<accession>A0A0S8GDV8</accession>
<dbReference type="PANTHER" id="PTHR11070">
    <property type="entry name" value="UVRD / RECB / PCRA DNA HELICASE FAMILY MEMBER"/>
    <property type="match status" value="1"/>
</dbReference>
<comment type="catalytic activity">
    <reaction evidence="14">
        <text>ATP + H2O = ADP + phosphate + H(+)</text>
        <dbReference type="Rhea" id="RHEA:13065"/>
        <dbReference type="ChEBI" id="CHEBI:15377"/>
        <dbReference type="ChEBI" id="CHEBI:15378"/>
        <dbReference type="ChEBI" id="CHEBI:30616"/>
        <dbReference type="ChEBI" id="CHEBI:43474"/>
        <dbReference type="ChEBI" id="CHEBI:456216"/>
        <dbReference type="EC" id="5.6.2.4"/>
    </reaction>
</comment>
<dbReference type="GO" id="GO:0000725">
    <property type="term" value="P:recombinational repair"/>
    <property type="evidence" value="ECO:0007669"/>
    <property type="project" value="TreeGrafter"/>
</dbReference>
<name>A0A0S8GDV8_UNCT6</name>
<feature type="domain" description="UvrD-like helicase C-terminal" evidence="17">
    <location>
        <begin position="319"/>
        <end position="610"/>
    </location>
</feature>
<dbReference type="InterPro" id="IPR014016">
    <property type="entry name" value="UvrD-like_ATP-bd"/>
</dbReference>
<dbReference type="GO" id="GO:0005829">
    <property type="term" value="C:cytosol"/>
    <property type="evidence" value="ECO:0007669"/>
    <property type="project" value="TreeGrafter"/>
</dbReference>
<dbReference type="EMBL" id="LJUI01000015">
    <property type="protein sequence ID" value="KPK70484.1"/>
    <property type="molecule type" value="Genomic_DNA"/>
</dbReference>
<keyword evidence="6 15" id="KW-0347">Helicase</keyword>
<dbReference type="InterPro" id="IPR027417">
    <property type="entry name" value="P-loop_NTPase"/>
</dbReference>
<feature type="binding site" evidence="15">
    <location>
        <begin position="36"/>
        <end position="43"/>
    </location>
    <ligand>
        <name>ATP</name>
        <dbReference type="ChEBI" id="CHEBI:30616"/>
    </ligand>
</feature>
<evidence type="ECO:0000256" key="3">
    <source>
        <dbReference type="ARBA" id="ARBA00022741"/>
    </source>
</evidence>
<protein>
    <recommendedName>
        <fullName evidence="13">DNA 3'-5' helicase</fullName>
        <ecNumber evidence="13">5.6.2.4</ecNumber>
    </recommendedName>
</protein>
<keyword evidence="5 15" id="KW-0378">Hydrolase</keyword>
<dbReference type="Gene3D" id="3.40.50.300">
    <property type="entry name" value="P-loop containing nucleotide triphosphate hydrolases"/>
    <property type="match status" value="2"/>
</dbReference>
<dbReference type="InterPro" id="IPR014017">
    <property type="entry name" value="DNA_helicase_UvrD-like_C"/>
</dbReference>
<evidence type="ECO:0000256" key="5">
    <source>
        <dbReference type="ARBA" id="ARBA00022801"/>
    </source>
</evidence>
<evidence type="ECO:0000256" key="12">
    <source>
        <dbReference type="ARBA" id="ARBA00034617"/>
    </source>
</evidence>
<dbReference type="AlphaFoldDB" id="A0A0S8GDV8"/>
<evidence type="ECO:0000256" key="10">
    <source>
        <dbReference type="ARBA" id="ARBA00023204"/>
    </source>
</evidence>
<organism evidence="18 19">
    <name type="scientific">candidate division TA06 bacterium SM23_40</name>
    <dbReference type="NCBI Taxonomy" id="1703774"/>
    <lineage>
        <taxon>Bacteria</taxon>
        <taxon>Bacteria division TA06</taxon>
    </lineage>
</organism>
<sequence length="977" mass="111551">MTTGAGQSGSAGLLDDLSPLQRQAVEHTEGPLLVIAGAGTGKTTVITRRIAYLIDVRKVHPDQILALTFTDKAAGEMQERVDLLVRYGLVTTWISTFHAFGNRILKDYALEIGLTPDFRVLTRAEQVVFLLDHLFAFPLDYYRPLGNPARYVGALVSLFSRAKDEDVSPQEYIAHAHVVGSRSKADPDNRELEDLASQQMEIAQSYAVYQALKAEHGFIDFGDQVMLTLKLFRERPAVLARYQERFRYILVDEFQDTNIAQFELVKLLAGQHRNLAVVGDDDQSIYKFRGAAVSNILGFAETYPDATTVVLTENYRSPQPVLDAAYRLICHNNPDRLEVQQKIDKHLVAQQRDSAPPQHRHYDTLSTEADEVSSLIAEMVTSGKRRYGDIAVLVRSNNDAEPFLRSFNMCQIPWRFSGSQGLYSQEEIRLLISFLKTVAAPDDSVSLFYLAASEIYQFPMLELTQIMRFADRRNRPLFYVLKDLDDVPELGEIDEETRALAKRLVEEIRSYVEASRTVGTGHVLYDFLTRSGYLDRLARSEVPQAEMRMQNIARFFDIVANTGPLLVHDRVPRFIDRLDALIAAGDDPATAAPDLEAEAVHVLTVHKAKGLEFPVVFMVSLVDGRFPWPRRRHPIELPDELIKEILPTGDYHIQEERRLFYVGMTRAEEELYMTSAYDYGGARSRKVSRFVLEALDLPRADRITVRPSALETIHRHAPQVRESVAEYEPIPDDQIISLSHYHIDDYLTCPLKYKYVHILRVPVMQHHSVIYGKAIHDAINAYHVRKRDGRPMSKEEVIDVFYAHWLSEGFLSLEHEERRKREGEELLSRFYDEQEASGLIPWEVEKEFSFLLGTNRVIGRWDRIDREGEDAVIIDFKSSDVRRLEDAAKRAKDSIQLAIYALAYQRVYGVLPARVELHFLGSGLVGCAEKTAADLANTEERILQVAQEIRTRRYEPRPRYQACQYCAYNQICPHTAR</sequence>